<protein>
    <recommendedName>
        <fullName evidence="3">Heparinase II/III-like protein</fullName>
    </recommendedName>
</protein>
<dbReference type="OrthoDB" id="1029638at2"/>
<evidence type="ECO:0000313" key="1">
    <source>
        <dbReference type="EMBL" id="TQL62553.1"/>
    </source>
</evidence>
<name>A0A542ZQB6_9ACTN</name>
<accession>A0A542ZQB6</accession>
<gene>
    <name evidence="1" type="ORF">FB460_0333</name>
</gene>
<dbReference type="EMBL" id="VFOR01000001">
    <property type="protein sequence ID" value="TQL62553.1"/>
    <property type="molecule type" value="Genomic_DNA"/>
</dbReference>
<comment type="caution">
    <text evidence="1">The sequence shown here is derived from an EMBL/GenBank/DDBJ whole genome shotgun (WGS) entry which is preliminary data.</text>
</comment>
<reference evidence="1 2" key="1">
    <citation type="submission" date="2019-06" db="EMBL/GenBank/DDBJ databases">
        <title>Sequencing the genomes of 1000 actinobacteria strains.</title>
        <authorList>
            <person name="Klenk H.-P."/>
        </authorList>
    </citation>
    <scope>NUCLEOTIDE SEQUENCE [LARGE SCALE GENOMIC DNA]</scope>
    <source>
        <strain evidence="1 2">DSM 8251</strain>
    </source>
</reference>
<dbReference type="Proteomes" id="UP000316196">
    <property type="component" value="Unassembled WGS sequence"/>
</dbReference>
<sequence length="688" mass="77534">MLAACSPRPPIENTEDGLVDPAVWRGRQVEYLERSTSKLHPVVPESLMAHLMRAEADPDFRFDATSIGVDDWADTFAKLDEHRDTSDFDLMRLWVIWHDHRDQLDPELASAMRQRLLDFRYWYTDPAPKSGPDHKWFWSENHKLIIHTMEYLAGRDLAQEKFTITGWDGGQHADRGRRFVTEWLDEKARHGFTEWHSDVYYPEDIQSLLLLAEHAEPDIADRARTMLDVMFLDLAIHQLDGNNGVTHGRSYMKDKHRASEQNVHDIVHFLYGSPGDYRPWADFTTLLLAGTDGYRLPVVHDRIAHSPRTFTDVERMNVPLDPSAEVTDAPSAPPGTSFDDLDSIPFWWERGAMGAWQVAPLTLRAVKEHDLTNTDLFAPYGQLTSLGATPAATQHVARALQCQLNPGLMVQVDTVTHRTPHAMLSSAQDYRAGCLAYQVHAWQATLGPDAVVFTTHPQNEDRGHWEDADRYWNGSASLPRVAQHDSTLISVYSPGYPNGENDTNYLPMTHAFFPTEHFDEVERHEGWTLARKGDGYVALWSWRPTTWAPVAKNPAGLTEPYDLIAEGGATNVWVTEIGDADTYDGFDDFKNKVTARTPQVSETPSEGETSENGVSEFEVDYVSPRGGTLSWGTVPKKFTIDGEPRTLPGSRMTNPFVTVESGDDVWRISEAGASLELDLMTGRREPAS</sequence>
<evidence type="ECO:0000313" key="2">
    <source>
        <dbReference type="Proteomes" id="UP000316196"/>
    </source>
</evidence>
<organism evidence="1 2">
    <name type="scientific">Propioniferax innocua</name>
    <dbReference type="NCBI Taxonomy" id="1753"/>
    <lineage>
        <taxon>Bacteria</taxon>
        <taxon>Bacillati</taxon>
        <taxon>Actinomycetota</taxon>
        <taxon>Actinomycetes</taxon>
        <taxon>Propionibacteriales</taxon>
        <taxon>Propionibacteriaceae</taxon>
        <taxon>Propioniferax</taxon>
    </lineage>
</organism>
<evidence type="ECO:0008006" key="3">
    <source>
        <dbReference type="Google" id="ProtNLM"/>
    </source>
</evidence>
<proteinExistence type="predicted"/>
<dbReference type="AlphaFoldDB" id="A0A542ZQB6"/>
<keyword evidence="2" id="KW-1185">Reference proteome</keyword>
<dbReference type="RefSeq" id="WP_142092379.1">
    <property type="nucleotide sequence ID" value="NZ_BAAAMD010000001.1"/>
</dbReference>